<organism evidence="2 3">
    <name type="scientific">Falsiruegeria litorea</name>
    <dbReference type="NCBI Taxonomy" id="1280831"/>
    <lineage>
        <taxon>Bacteria</taxon>
        <taxon>Pseudomonadati</taxon>
        <taxon>Pseudomonadota</taxon>
        <taxon>Alphaproteobacteria</taxon>
        <taxon>Rhodobacterales</taxon>
        <taxon>Roseobacteraceae</taxon>
        <taxon>Falsiruegeria</taxon>
    </lineage>
</organism>
<name>A0ABS5WW90_9RHOB</name>
<reference evidence="2 3" key="1">
    <citation type="submission" date="2021-05" db="EMBL/GenBank/DDBJ databases">
        <title>Draft genomes of marine bacteria isolated from model chitin particles.</title>
        <authorList>
            <person name="Datta M.S."/>
            <person name="Schwartzman J.A."/>
            <person name="Cordero O."/>
        </authorList>
    </citation>
    <scope>NUCLEOTIDE SEQUENCE [LARGE SCALE GENOMIC DNA]</scope>
    <source>
        <strain evidence="2 3">4E07</strain>
    </source>
</reference>
<comment type="caution">
    <text evidence="2">The sequence shown here is derived from an EMBL/GenBank/DDBJ whole genome shotgun (WGS) entry which is preliminary data.</text>
</comment>
<evidence type="ECO:0000313" key="3">
    <source>
        <dbReference type="Proteomes" id="UP000763802"/>
    </source>
</evidence>
<dbReference type="EMBL" id="JAHHDY010000018">
    <property type="protein sequence ID" value="MBT3142889.1"/>
    <property type="molecule type" value="Genomic_DNA"/>
</dbReference>
<keyword evidence="3" id="KW-1185">Reference proteome</keyword>
<dbReference type="RefSeq" id="WP_215194104.1">
    <property type="nucleotide sequence ID" value="NZ_JAHHDY010000018.1"/>
</dbReference>
<evidence type="ECO:0000313" key="2">
    <source>
        <dbReference type="EMBL" id="MBT3142889.1"/>
    </source>
</evidence>
<accession>A0ABS5WW90</accession>
<gene>
    <name evidence="2" type="ORF">KL867_17610</name>
</gene>
<feature type="region of interest" description="Disordered" evidence="1">
    <location>
        <begin position="90"/>
        <end position="115"/>
    </location>
</feature>
<protein>
    <submittedName>
        <fullName evidence="2">Uncharacterized protein</fullName>
    </submittedName>
</protein>
<proteinExistence type="predicted"/>
<evidence type="ECO:0000256" key="1">
    <source>
        <dbReference type="SAM" id="MobiDB-lite"/>
    </source>
</evidence>
<sequence>MTNPPDLRAFLETVTTFTPVAQAHAIIHAAGSTDGGEIIFPNPDKPKGDEPSWRITLHEITASGITQIDMIQNWIRRANKLARPEVEKDGDITLFPPFPNPRNHGEEIANLRASL</sequence>
<dbReference type="Proteomes" id="UP000763802">
    <property type="component" value="Unassembled WGS sequence"/>
</dbReference>